<reference evidence="1" key="1">
    <citation type="journal article" date="2015" name="Nature">
        <title>Complex archaea that bridge the gap between prokaryotes and eukaryotes.</title>
        <authorList>
            <person name="Spang A."/>
            <person name="Saw J.H."/>
            <person name="Jorgensen S.L."/>
            <person name="Zaremba-Niedzwiedzka K."/>
            <person name="Martijn J."/>
            <person name="Lind A.E."/>
            <person name="van Eijk R."/>
            <person name="Schleper C."/>
            <person name="Guy L."/>
            <person name="Ettema T.J."/>
        </authorList>
    </citation>
    <scope>NUCLEOTIDE SEQUENCE</scope>
</reference>
<name>A0A0F9CX91_9ZZZZ</name>
<proteinExistence type="predicted"/>
<evidence type="ECO:0000313" key="1">
    <source>
        <dbReference type="EMBL" id="KKL53993.1"/>
    </source>
</evidence>
<comment type="caution">
    <text evidence="1">The sequence shown here is derived from an EMBL/GenBank/DDBJ whole genome shotgun (WGS) entry which is preliminary data.</text>
</comment>
<protein>
    <submittedName>
        <fullName evidence="1">Uncharacterized protein</fullName>
    </submittedName>
</protein>
<sequence length="271" mass="28612">MAASTVNDDLARELDLLREDNLELRAQVSALVDVITPGPTGGAITALNAGGVVLDNKGLSLPISSFFGDQSGIISWADSTFQKTTAVQHIAGIQGYRGESGTTQFVVTRITAGHDSSLSESPKESWISNVMEAQLSTETTPSSNVYSLHLDMVARDTGINQIVYQLWAGEGDLDEFWDLITVSKLHQGVKGEGDASTLAGTEYAIGLFTGSPSTNASLDIAAQKPVLFPRMTSAQKDAITPQAGMIYYNTESSRLISYSGSGPTSVVLSSG</sequence>
<dbReference type="EMBL" id="LAZR01031355">
    <property type="protein sequence ID" value="KKL53993.1"/>
    <property type="molecule type" value="Genomic_DNA"/>
</dbReference>
<organism evidence="1">
    <name type="scientific">marine sediment metagenome</name>
    <dbReference type="NCBI Taxonomy" id="412755"/>
    <lineage>
        <taxon>unclassified sequences</taxon>
        <taxon>metagenomes</taxon>
        <taxon>ecological metagenomes</taxon>
    </lineage>
</organism>
<gene>
    <name evidence="1" type="ORF">LCGC14_2269870</name>
</gene>
<dbReference type="AlphaFoldDB" id="A0A0F9CX91"/>
<accession>A0A0F9CX91</accession>